<accession>A0A225QR25</accession>
<evidence type="ECO:0000313" key="2">
    <source>
        <dbReference type="Proteomes" id="UP000030960"/>
    </source>
</evidence>
<name>A0A0B3RVV1_9RHOB</name>
<dbReference type="RefSeq" id="WP_043143483.1">
    <property type="nucleotide sequence ID" value="NZ_JAHVJH010000006.1"/>
</dbReference>
<gene>
    <name evidence="1" type="ORF">OA50_03274</name>
</gene>
<evidence type="ECO:0000313" key="1">
    <source>
        <dbReference type="EMBL" id="KHQ52257.1"/>
    </source>
</evidence>
<organism evidence="1 2">
    <name type="scientific">Mameliella alba</name>
    <dbReference type="NCBI Taxonomy" id="561184"/>
    <lineage>
        <taxon>Bacteria</taxon>
        <taxon>Pseudomonadati</taxon>
        <taxon>Pseudomonadota</taxon>
        <taxon>Alphaproteobacteria</taxon>
        <taxon>Rhodobacterales</taxon>
        <taxon>Roseobacteraceae</taxon>
        <taxon>Mameliella</taxon>
    </lineage>
</organism>
<keyword evidence="2" id="KW-1185">Reference proteome</keyword>
<proteinExistence type="predicted"/>
<dbReference type="EMBL" id="JSUQ01000012">
    <property type="protein sequence ID" value="KHQ52257.1"/>
    <property type="molecule type" value="Genomic_DNA"/>
</dbReference>
<accession>A0A0B3RVV1</accession>
<dbReference type="Proteomes" id="UP000030960">
    <property type="component" value="Unassembled WGS sequence"/>
</dbReference>
<dbReference type="AlphaFoldDB" id="A0A0B3RVV1"/>
<comment type="caution">
    <text evidence="1">The sequence shown here is derived from an EMBL/GenBank/DDBJ whole genome shotgun (WGS) entry which is preliminary data.</text>
</comment>
<dbReference type="STRING" id="561184.SAMN05216376_102241"/>
<protein>
    <submittedName>
        <fullName evidence="1">Uncharacterized protein</fullName>
    </submittedName>
</protein>
<sequence length="124" mass="13900">MSSAEQNQEEPRIVIIASERCERLRRQRDRATATIAELVDQIGELQDRAKRGDIAKKSEASSALGELRYWLRAARETELELEEIIRKEEGISDVYGLDLEAARLAVGCRLDSLRACCVEGQVPG</sequence>
<reference evidence="1 2" key="1">
    <citation type="submission" date="2014-10" db="EMBL/GenBank/DDBJ databases">
        <title>Genome sequence of Ponticoccus sp. strain UMTAT08 isolated from clonal culture of toxic dinoflagellate Alexandrium tamiyavanichii.</title>
        <authorList>
            <person name="Gan H.Y."/>
            <person name="Muhd D.-D."/>
            <person name="Mohd Noor M.E."/>
            <person name="Yeong Y.S."/>
            <person name="Usup G."/>
        </authorList>
    </citation>
    <scope>NUCLEOTIDE SEQUENCE [LARGE SCALE GENOMIC DNA]</scope>
    <source>
        <strain evidence="1 2">UMTAT08</strain>
    </source>
</reference>
<dbReference type="OrthoDB" id="7873197at2"/>